<keyword evidence="1" id="KW-0472">Membrane</keyword>
<gene>
    <name evidence="4" type="ordered locus">Rumal_0337</name>
</gene>
<feature type="transmembrane region" description="Helical" evidence="1">
    <location>
        <begin position="86"/>
        <end position="107"/>
    </location>
</feature>
<dbReference type="InterPro" id="IPR054286">
    <property type="entry name" value="DUF7021"/>
</dbReference>
<feature type="transmembrane region" description="Helical" evidence="1">
    <location>
        <begin position="6"/>
        <end position="28"/>
    </location>
</feature>
<evidence type="ECO:0000256" key="1">
    <source>
        <dbReference type="SAM" id="Phobius"/>
    </source>
</evidence>
<evidence type="ECO:0000259" key="3">
    <source>
        <dbReference type="Pfam" id="PF22886"/>
    </source>
</evidence>
<dbReference type="Pfam" id="PF10020">
    <property type="entry name" value="DUF2262"/>
    <property type="match status" value="1"/>
</dbReference>
<sequence>MTAFIIGILILLMSCTITFSGVFIILLVRDYINDGRPEDLLFAFLVLLAGYILTGLEGAAIRKAQGENFKESFVAYLKLIRYFPKALLYIVWYGGGLFLLILTLYCLKESGRELGAFFMLTVLWVLLTHYGRRFIRKISMGNIDPDSAVGENTYYENDIRTLVAAVDKCNTDGSFRINAKTYRVNVGCLAFYDEEKGVLIPEAGDLHWYIRKEARSYCGKLKGFTGNGMYRVRVREQKSKDAVDTDNTKKYHRFWLERVVDKNVQCPELQAYVDEYNKPIIVKDEFFGELKYDRTEERFEGEIKSGEESIGIYIYAEYEPDKWNECIRNAAELVCDIAELNEKCRIYASKNVDAFDEEGNDLPEQAKYEGISLISLDIYETEIIVTYDSDKLWDSSEVIVNVDKEKGPNDCYMNC</sequence>
<proteinExistence type="predicted"/>
<dbReference type="KEGG" id="ral:Rumal_0337"/>
<dbReference type="AlphaFoldDB" id="E6UDR6"/>
<protein>
    <submittedName>
        <fullName evidence="4">Uncharacterized protein</fullName>
    </submittedName>
</protein>
<keyword evidence="1" id="KW-0812">Transmembrane</keyword>
<dbReference type="RefSeq" id="WP_013497086.1">
    <property type="nucleotide sequence ID" value="NC_014833.1"/>
</dbReference>
<evidence type="ECO:0000313" key="4">
    <source>
        <dbReference type="EMBL" id="ADU20894.1"/>
    </source>
</evidence>
<dbReference type="InterPro" id="IPR019260">
    <property type="entry name" value="DUF2262"/>
</dbReference>
<dbReference type="Pfam" id="PF22886">
    <property type="entry name" value="DUF7021"/>
    <property type="match status" value="1"/>
</dbReference>
<dbReference type="eggNOG" id="COG4296">
    <property type="taxonomic scope" value="Bacteria"/>
</dbReference>
<name>E6UDR6_RUMA7</name>
<evidence type="ECO:0000259" key="2">
    <source>
        <dbReference type="Pfam" id="PF10020"/>
    </source>
</evidence>
<feature type="domain" description="DUF7021" evidence="3">
    <location>
        <begin position="155"/>
        <end position="276"/>
    </location>
</feature>
<feature type="domain" description="DUF2262" evidence="2">
    <location>
        <begin position="284"/>
        <end position="410"/>
    </location>
</feature>
<accession>E6UDR6</accession>
<dbReference type="STRING" id="697329.Rumal_0337"/>
<feature type="transmembrane region" description="Helical" evidence="1">
    <location>
        <begin position="40"/>
        <end position="61"/>
    </location>
</feature>
<dbReference type="OrthoDB" id="1151029at2"/>
<reference evidence="4 5" key="1">
    <citation type="journal article" date="2011" name="J. Bacteriol.">
        <title>Complete genome of the cellulolytic ruminal bacterium Ruminococcus albus 7.</title>
        <authorList>
            <person name="Suen G."/>
            <person name="Stevenson D.M."/>
            <person name="Bruce D.C."/>
            <person name="Chertkov O."/>
            <person name="Copeland A."/>
            <person name="Cheng J.F."/>
            <person name="Detter C."/>
            <person name="Detter J.C."/>
            <person name="Goodwin L.A."/>
            <person name="Han C.S."/>
            <person name="Hauser L.J."/>
            <person name="Ivanova N.N."/>
            <person name="Kyrpides N.C."/>
            <person name="Land M.L."/>
            <person name="Lapidus A."/>
            <person name="Lucas S."/>
            <person name="Ovchinnikova G."/>
            <person name="Pitluck S."/>
            <person name="Tapia R."/>
            <person name="Woyke T."/>
            <person name="Boyum J."/>
            <person name="Mead D."/>
            <person name="Weimer P.J."/>
        </authorList>
    </citation>
    <scope>NUCLEOTIDE SEQUENCE [LARGE SCALE GENOMIC DNA]</scope>
    <source>
        <strain evidence="5">ATCC 27210 / DSM 20455 / JCM 14654 / NCDO 2250 / 7</strain>
    </source>
</reference>
<keyword evidence="1" id="KW-1133">Transmembrane helix</keyword>
<dbReference type="HOGENOM" id="CLU_662032_0_0_9"/>
<feature type="transmembrane region" description="Helical" evidence="1">
    <location>
        <begin position="114"/>
        <end position="131"/>
    </location>
</feature>
<organism evidence="4 5">
    <name type="scientific">Ruminococcus albus (strain ATCC 27210 / DSM 20455 / JCM 14654 / NCDO 2250 / 7)</name>
    <dbReference type="NCBI Taxonomy" id="697329"/>
    <lineage>
        <taxon>Bacteria</taxon>
        <taxon>Bacillati</taxon>
        <taxon>Bacillota</taxon>
        <taxon>Clostridia</taxon>
        <taxon>Eubacteriales</taxon>
        <taxon>Oscillospiraceae</taxon>
        <taxon>Ruminococcus</taxon>
    </lineage>
</organism>
<dbReference type="Proteomes" id="UP000006919">
    <property type="component" value="Chromosome"/>
</dbReference>
<evidence type="ECO:0000313" key="5">
    <source>
        <dbReference type="Proteomes" id="UP000006919"/>
    </source>
</evidence>
<dbReference type="EMBL" id="CP002403">
    <property type="protein sequence ID" value="ADU20894.1"/>
    <property type="molecule type" value="Genomic_DNA"/>
</dbReference>